<dbReference type="RefSeq" id="WP_200747905.1">
    <property type="nucleotide sequence ID" value="NZ_JAEOAH010000003.1"/>
</dbReference>
<feature type="transmembrane region" description="Helical" evidence="1">
    <location>
        <begin position="120"/>
        <end position="138"/>
    </location>
</feature>
<keyword evidence="1" id="KW-0472">Membrane</keyword>
<gene>
    <name evidence="2" type="ORF">JFL43_03295</name>
</gene>
<keyword evidence="1" id="KW-0812">Transmembrane</keyword>
<feature type="transmembrane region" description="Helical" evidence="1">
    <location>
        <begin position="33"/>
        <end position="52"/>
    </location>
</feature>
<feature type="transmembrane region" description="Helical" evidence="1">
    <location>
        <begin position="150"/>
        <end position="170"/>
    </location>
</feature>
<reference evidence="2 3" key="1">
    <citation type="submission" date="2020-12" db="EMBL/GenBank/DDBJ databases">
        <title>YIM B01967 draft genome.</title>
        <authorList>
            <person name="Yan X."/>
        </authorList>
    </citation>
    <scope>NUCLEOTIDE SEQUENCE [LARGE SCALE GENOMIC DNA]</scope>
    <source>
        <strain evidence="2 3">YIM B01967</strain>
    </source>
</reference>
<protein>
    <recommendedName>
        <fullName evidence="4">Integral membrane protein</fullName>
    </recommendedName>
</protein>
<dbReference type="Proteomes" id="UP000618943">
    <property type="component" value="Unassembled WGS sequence"/>
</dbReference>
<name>A0ABS1H3C8_9BACL</name>
<evidence type="ECO:0000313" key="2">
    <source>
        <dbReference type="EMBL" id="MBK3493897.1"/>
    </source>
</evidence>
<feature type="transmembrane region" description="Helical" evidence="1">
    <location>
        <begin position="58"/>
        <end position="78"/>
    </location>
</feature>
<keyword evidence="1" id="KW-1133">Transmembrane helix</keyword>
<proteinExistence type="predicted"/>
<feature type="transmembrane region" description="Helical" evidence="1">
    <location>
        <begin position="6"/>
        <end position="26"/>
    </location>
</feature>
<comment type="caution">
    <text evidence="2">The sequence shown here is derived from an EMBL/GenBank/DDBJ whole genome shotgun (WGS) entry which is preliminary data.</text>
</comment>
<organism evidence="2 3">
    <name type="scientific">Viridibacillus soli</name>
    <dbReference type="NCBI Taxonomy" id="2798301"/>
    <lineage>
        <taxon>Bacteria</taxon>
        <taxon>Bacillati</taxon>
        <taxon>Bacillota</taxon>
        <taxon>Bacilli</taxon>
        <taxon>Bacillales</taxon>
        <taxon>Caryophanaceae</taxon>
        <taxon>Viridibacillus</taxon>
    </lineage>
</organism>
<dbReference type="EMBL" id="JAEOAH010000003">
    <property type="protein sequence ID" value="MBK3493897.1"/>
    <property type="molecule type" value="Genomic_DNA"/>
</dbReference>
<accession>A0ABS1H3C8</accession>
<sequence length="183" mass="20592">MIVWIITAEIAFWIAIMAALFSRYILKKLKLSTFLFILVPLIDLALIVFTIMDLRNGAIASSAHGISAIYIGVSIAYGKTMITWADEKFQVWFLKINLNKKPLTGVAKGMKELKLFGQHIIAYLLGSSMLWLMITIVGHQEDTTALEQVWKIWSLVLLIDGVISLSYILFPTKKKTFLANIGL</sequence>
<evidence type="ECO:0000256" key="1">
    <source>
        <dbReference type="SAM" id="Phobius"/>
    </source>
</evidence>
<evidence type="ECO:0008006" key="4">
    <source>
        <dbReference type="Google" id="ProtNLM"/>
    </source>
</evidence>
<keyword evidence="3" id="KW-1185">Reference proteome</keyword>
<evidence type="ECO:0000313" key="3">
    <source>
        <dbReference type="Proteomes" id="UP000618943"/>
    </source>
</evidence>